<keyword evidence="5" id="KW-1133">Transmembrane helix</keyword>
<evidence type="ECO:0000256" key="4">
    <source>
        <dbReference type="SAM" id="MobiDB-lite"/>
    </source>
</evidence>
<feature type="compositionally biased region" description="Polar residues" evidence="4">
    <location>
        <begin position="661"/>
        <end position="691"/>
    </location>
</feature>
<feature type="domain" description="Laminin EGF-like" evidence="7">
    <location>
        <begin position="380"/>
        <end position="429"/>
    </location>
</feature>
<evidence type="ECO:0000313" key="10">
    <source>
        <dbReference type="Proteomes" id="UP000192578"/>
    </source>
</evidence>
<evidence type="ECO:0000256" key="6">
    <source>
        <dbReference type="SAM" id="SignalP"/>
    </source>
</evidence>
<evidence type="ECO:0000256" key="5">
    <source>
        <dbReference type="SAM" id="Phobius"/>
    </source>
</evidence>
<feature type="domain" description="Laminin N-terminal" evidence="8">
    <location>
        <begin position="28"/>
        <end position="269"/>
    </location>
</feature>
<feature type="transmembrane region" description="Helical" evidence="5">
    <location>
        <begin position="516"/>
        <end position="542"/>
    </location>
</feature>
<feature type="disulfide bond" evidence="3">
    <location>
        <begin position="354"/>
        <end position="363"/>
    </location>
</feature>
<dbReference type="GO" id="GO:0009887">
    <property type="term" value="P:animal organ morphogenesis"/>
    <property type="evidence" value="ECO:0007669"/>
    <property type="project" value="TreeGrafter"/>
</dbReference>
<keyword evidence="5" id="KW-0472">Membrane</keyword>
<dbReference type="PRINTS" id="PR00011">
    <property type="entry name" value="EGFLAMININ"/>
</dbReference>
<comment type="caution">
    <text evidence="9">The sequence shown here is derived from an EMBL/GenBank/DDBJ whole genome shotgun (WGS) entry which is preliminary data.</text>
</comment>
<dbReference type="SMART" id="SM00180">
    <property type="entry name" value="EGF_Lam"/>
    <property type="match status" value="3"/>
</dbReference>
<feature type="signal peptide" evidence="6">
    <location>
        <begin position="1"/>
        <end position="28"/>
    </location>
</feature>
<gene>
    <name evidence="9" type="ORF">BV898_07047</name>
</gene>
<dbReference type="OrthoDB" id="19138at2759"/>
<evidence type="ECO:0000259" key="7">
    <source>
        <dbReference type="PROSITE" id="PS50027"/>
    </source>
</evidence>
<feature type="chain" id="PRO_5012393366" evidence="6">
    <location>
        <begin position="29"/>
        <end position="691"/>
    </location>
</feature>
<dbReference type="PROSITE" id="PS50027">
    <property type="entry name" value="EGF_LAM_2"/>
    <property type="match status" value="3"/>
</dbReference>
<dbReference type="GO" id="GO:0009888">
    <property type="term" value="P:tissue development"/>
    <property type="evidence" value="ECO:0007669"/>
    <property type="project" value="TreeGrafter"/>
</dbReference>
<reference evidence="10" key="1">
    <citation type="submission" date="2017-01" db="EMBL/GenBank/DDBJ databases">
        <title>Comparative genomics of anhydrobiosis in the tardigrade Hypsibius dujardini.</title>
        <authorList>
            <person name="Yoshida Y."/>
            <person name="Koutsovoulos G."/>
            <person name="Laetsch D."/>
            <person name="Stevens L."/>
            <person name="Kumar S."/>
            <person name="Horikawa D."/>
            <person name="Ishino K."/>
            <person name="Komine S."/>
            <person name="Tomita M."/>
            <person name="Blaxter M."/>
            <person name="Arakawa K."/>
        </authorList>
    </citation>
    <scope>NUCLEOTIDE SEQUENCE [LARGE SCALE GENOMIC DNA]</scope>
    <source>
        <strain evidence="10">Z151</strain>
    </source>
</reference>
<feature type="disulfide bond" evidence="3">
    <location>
        <begin position="287"/>
        <end position="299"/>
    </location>
</feature>
<protein>
    <submittedName>
        <fullName evidence="9">Laminin subunit gamma-1</fullName>
    </submittedName>
</protein>
<dbReference type="Pfam" id="PF00053">
    <property type="entry name" value="EGF_laminin"/>
    <property type="match status" value="3"/>
</dbReference>
<feature type="disulfide bond" evidence="3">
    <location>
        <begin position="380"/>
        <end position="392"/>
    </location>
</feature>
<dbReference type="Pfam" id="PF00055">
    <property type="entry name" value="Laminin_N"/>
    <property type="match status" value="1"/>
</dbReference>
<sequence length="691" mass="74909">MTAINRLPSGGPLLLVLLLLGRLTDCQAQEGLTEAMWNITSGLRVSTNPHDAGCDASLPASYCIPKFESINQISSLTCARRECRPENADIKTLTDGNARAAFVSRDLKNEPLELIANLEGVFNIFHFFLTFSGNPPDRIVIDRKLDPSQQTWSPWRLFALNCSTAFGIRQYQAPGVLSESGDPAGSVQCSNLPWKIESFSPLSFVAWNILLDRPLAFALDQTDNPLFDQLTRAASVRISLSGHLIELPESSTTYGYNSYSVNEIRIFGRCASGFHRVAGKSNGCQRCDCHRFGSINQTCSTQGICTCKTLFTGSKCSDCSLGYFNSSAGCIPCDCDALGTGGDGCDADSGVCRCRAGFSGTRCDNCPRGSYLLGRVCTPCGCNLSGTTEDRCTGSGACLCKASVTGVKCDVCRDGYTDLSGSNPNGCTPRSVPVLHLAAPEQPNRSLNNRDLVQFNASNNITAEMEMGNNTINASSTNSSHNASDNASSTVLPGMLVIRPFDAVTHSSSVVDGSVVYPWLIAITVLLIIALLIALVHFIFYLRRRSWQKTYVPRQVPEFLAVDPATKHPDYARKRPERTSAKLTGYFYNPDYAIGALTPGLQGRRGTNTNRNDGEYDADPGNRDFDDDDAVNNNPASRGRRPIDLTREPAPTGLMSLRPHGQSNQRTINNQPLSTISGGIVNENFNQSDEI</sequence>
<dbReference type="InterPro" id="IPR002049">
    <property type="entry name" value="LE_dom"/>
</dbReference>
<feature type="disulfide bond" evidence="3">
    <location>
        <begin position="307"/>
        <end position="316"/>
    </location>
</feature>
<dbReference type="PANTHER" id="PTHR10574">
    <property type="entry name" value="NETRIN/LAMININ-RELATED"/>
    <property type="match status" value="1"/>
</dbReference>
<feature type="disulfide bond" evidence="3">
    <location>
        <begin position="335"/>
        <end position="352"/>
    </location>
</feature>
<proteinExistence type="predicted"/>
<dbReference type="SUPFAM" id="SSF57196">
    <property type="entry name" value="EGF/Laminin"/>
    <property type="match status" value="3"/>
</dbReference>
<evidence type="ECO:0000256" key="1">
    <source>
        <dbReference type="ARBA" id="ARBA00023157"/>
    </source>
</evidence>
<feature type="domain" description="Laminin EGF-like" evidence="7">
    <location>
        <begin position="333"/>
        <end position="379"/>
    </location>
</feature>
<dbReference type="PANTHER" id="PTHR10574:SF406">
    <property type="entry name" value="LAMININ SUBUNIT ALPHA 5"/>
    <property type="match status" value="1"/>
</dbReference>
<keyword evidence="1 3" id="KW-1015">Disulfide bond</keyword>
<dbReference type="PROSITE" id="PS51117">
    <property type="entry name" value="LAMININ_NTER"/>
    <property type="match status" value="1"/>
</dbReference>
<keyword evidence="6" id="KW-0732">Signal</keyword>
<name>A0A1W0WUW4_HYPEX</name>
<organism evidence="9 10">
    <name type="scientific">Hypsibius exemplaris</name>
    <name type="common">Freshwater tardigrade</name>
    <dbReference type="NCBI Taxonomy" id="2072580"/>
    <lineage>
        <taxon>Eukaryota</taxon>
        <taxon>Metazoa</taxon>
        <taxon>Ecdysozoa</taxon>
        <taxon>Tardigrada</taxon>
        <taxon>Eutardigrada</taxon>
        <taxon>Parachela</taxon>
        <taxon>Hypsibioidea</taxon>
        <taxon>Hypsibiidae</taxon>
        <taxon>Hypsibius</taxon>
    </lineage>
</organism>
<keyword evidence="5" id="KW-0812">Transmembrane</keyword>
<comment type="caution">
    <text evidence="3">Lacks conserved residue(s) required for the propagation of feature annotation.</text>
</comment>
<dbReference type="SMART" id="SM00136">
    <property type="entry name" value="LamNT"/>
    <property type="match status" value="1"/>
</dbReference>
<keyword evidence="10" id="KW-1185">Reference proteome</keyword>
<dbReference type="Gene3D" id="2.60.120.260">
    <property type="entry name" value="Galactose-binding domain-like"/>
    <property type="match status" value="1"/>
</dbReference>
<dbReference type="PROSITE" id="PS01248">
    <property type="entry name" value="EGF_LAM_1"/>
    <property type="match status" value="2"/>
</dbReference>
<feature type="region of interest" description="Disordered" evidence="4">
    <location>
        <begin position="598"/>
        <end position="691"/>
    </location>
</feature>
<dbReference type="InterPro" id="IPR008211">
    <property type="entry name" value="Laminin_N"/>
</dbReference>
<dbReference type="AlphaFoldDB" id="A0A1W0WUW4"/>
<dbReference type="Gene3D" id="2.10.25.10">
    <property type="entry name" value="Laminin"/>
    <property type="match status" value="3"/>
</dbReference>
<feature type="disulfide bond" evidence="3">
    <location>
        <begin position="400"/>
        <end position="409"/>
    </location>
</feature>
<evidence type="ECO:0000256" key="2">
    <source>
        <dbReference type="ARBA" id="ARBA00023292"/>
    </source>
</evidence>
<dbReference type="EMBL" id="MTYJ01000044">
    <property type="protein sequence ID" value="OQV18992.1"/>
    <property type="molecule type" value="Genomic_DNA"/>
</dbReference>
<accession>A0A1W0WUW4</accession>
<dbReference type="CDD" id="cd00055">
    <property type="entry name" value="EGF_Lam"/>
    <property type="match status" value="3"/>
</dbReference>
<dbReference type="InterPro" id="IPR050440">
    <property type="entry name" value="Laminin/Netrin_ECM"/>
</dbReference>
<dbReference type="Proteomes" id="UP000192578">
    <property type="component" value="Unassembled WGS sequence"/>
</dbReference>
<feature type="disulfide bond" evidence="3">
    <location>
        <begin position="333"/>
        <end position="345"/>
    </location>
</feature>
<evidence type="ECO:0000256" key="3">
    <source>
        <dbReference type="PROSITE-ProRule" id="PRU00460"/>
    </source>
</evidence>
<evidence type="ECO:0000259" key="8">
    <source>
        <dbReference type="PROSITE" id="PS51117"/>
    </source>
</evidence>
<keyword evidence="2 3" id="KW-0424">Laminin EGF-like domain</keyword>
<evidence type="ECO:0000313" key="9">
    <source>
        <dbReference type="EMBL" id="OQV18992.1"/>
    </source>
</evidence>
<feature type="domain" description="Laminin EGF-like" evidence="7">
    <location>
        <begin position="287"/>
        <end position="332"/>
    </location>
</feature>